<sequence length="149" mass="17017">MLHEQIQKEVQEAMKAREELKLSVLRGMLSSFTNELVATKRKPTEKLTDDEVIGVIRRLAKQRKESIEQFRAGNREDLASKEAEELAILETYLPKMMDIEEIKAIVIKKKEELDINDKSKMGILMGAIMKDLKGKADGNDVKNVIESIF</sequence>
<name>A0A2H0E099_9BACT</name>
<organism evidence="1 2">
    <name type="scientific">Candidatus Campbellbacteria bacterium CG22_combo_CG10-13_8_21_14_all_36_13</name>
    <dbReference type="NCBI Taxonomy" id="1974529"/>
    <lineage>
        <taxon>Bacteria</taxon>
        <taxon>Candidatus Campbelliibacteriota</taxon>
    </lineage>
</organism>
<dbReference type="AlphaFoldDB" id="A0A2H0E099"/>
<comment type="caution">
    <text evidence="1">The sequence shown here is derived from an EMBL/GenBank/DDBJ whole genome shotgun (WGS) entry which is preliminary data.</text>
</comment>
<dbReference type="InterPro" id="IPR042184">
    <property type="entry name" value="YqeY/Aim41_N"/>
</dbReference>
<dbReference type="InterPro" id="IPR023168">
    <property type="entry name" value="GatB_Yqey_C_2"/>
</dbReference>
<gene>
    <name evidence="1" type="ORF">COW81_00640</name>
</gene>
<evidence type="ECO:0000313" key="2">
    <source>
        <dbReference type="Proteomes" id="UP000231143"/>
    </source>
</evidence>
<proteinExistence type="predicted"/>
<dbReference type="PANTHER" id="PTHR28055:SF1">
    <property type="entry name" value="ALTERED INHERITANCE OF MITOCHONDRIA PROTEIN 41, MITOCHONDRIAL"/>
    <property type="match status" value="1"/>
</dbReference>
<dbReference type="InterPro" id="IPR019004">
    <property type="entry name" value="YqeY/Aim41"/>
</dbReference>
<dbReference type="GO" id="GO:0016884">
    <property type="term" value="F:carbon-nitrogen ligase activity, with glutamine as amido-N-donor"/>
    <property type="evidence" value="ECO:0007669"/>
    <property type="project" value="InterPro"/>
</dbReference>
<dbReference type="Gene3D" id="1.10.10.410">
    <property type="match status" value="1"/>
</dbReference>
<evidence type="ECO:0000313" key="1">
    <source>
        <dbReference type="EMBL" id="PIP87369.1"/>
    </source>
</evidence>
<dbReference type="EMBL" id="PCTT01000008">
    <property type="protein sequence ID" value="PIP87369.1"/>
    <property type="molecule type" value="Genomic_DNA"/>
</dbReference>
<dbReference type="Pfam" id="PF09424">
    <property type="entry name" value="YqeY"/>
    <property type="match status" value="1"/>
</dbReference>
<dbReference type="InterPro" id="IPR003789">
    <property type="entry name" value="Asn/Gln_tRNA_amidoTrase-B-like"/>
</dbReference>
<dbReference type="SUPFAM" id="SSF89095">
    <property type="entry name" value="GatB/YqeY motif"/>
    <property type="match status" value="1"/>
</dbReference>
<dbReference type="PANTHER" id="PTHR28055">
    <property type="entry name" value="ALTERED INHERITANCE OF MITOCHONDRIA PROTEIN 41, MITOCHONDRIAL"/>
    <property type="match status" value="1"/>
</dbReference>
<reference evidence="1 2" key="1">
    <citation type="submission" date="2017-09" db="EMBL/GenBank/DDBJ databases">
        <title>Depth-based differentiation of microbial function through sediment-hosted aquifers and enrichment of novel symbionts in the deep terrestrial subsurface.</title>
        <authorList>
            <person name="Probst A.J."/>
            <person name="Ladd B."/>
            <person name="Jarett J.K."/>
            <person name="Geller-Mcgrath D.E."/>
            <person name="Sieber C.M."/>
            <person name="Emerson J.B."/>
            <person name="Anantharaman K."/>
            <person name="Thomas B.C."/>
            <person name="Malmstrom R."/>
            <person name="Stieglmeier M."/>
            <person name="Klingl A."/>
            <person name="Woyke T."/>
            <person name="Ryan C.M."/>
            <person name="Banfield J.F."/>
        </authorList>
    </citation>
    <scope>NUCLEOTIDE SEQUENCE [LARGE SCALE GENOMIC DNA]</scope>
    <source>
        <strain evidence="1">CG22_combo_CG10-13_8_21_14_all_36_13</strain>
    </source>
</reference>
<dbReference type="Proteomes" id="UP000231143">
    <property type="component" value="Unassembled WGS sequence"/>
</dbReference>
<keyword evidence="1" id="KW-0808">Transferase</keyword>
<accession>A0A2H0E099</accession>
<dbReference type="Gene3D" id="1.10.1510.10">
    <property type="entry name" value="Uncharacterised protein YqeY/AIM41 PF09424, N-terminal domain"/>
    <property type="match status" value="1"/>
</dbReference>
<dbReference type="GO" id="GO:0016740">
    <property type="term" value="F:transferase activity"/>
    <property type="evidence" value="ECO:0007669"/>
    <property type="project" value="UniProtKB-KW"/>
</dbReference>
<protein>
    <submittedName>
        <fullName evidence="1">Glutamyl-tRNA amidotransferase</fullName>
    </submittedName>
</protein>